<dbReference type="FunFam" id="2.30.180.10:FF:000032">
    <property type="entry name" value="Fasciclin domain-containing protein, putative"/>
    <property type="match status" value="1"/>
</dbReference>
<evidence type="ECO:0000259" key="2">
    <source>
        <dbReference type="PROSITE" id="PS50213"/>
    </source>
</evidence>
<dbReference type="PROSITE" id="PS50213">
    <property type="entry name" value="FAS1"/>
    <property type="match status" value="1"/>
</dbReference>
<sequence>MKLTKLATVGALAISLAGLSACNNMMPQKSVATKAPMHSQSMAKMNVVQIAQSNADFSLLVEAVQAAGLAGALSNPNAHFTVFAPTNAAFMQVLQETGMSKAQLFSNKPLLTKILGYHVINGAMPVYAKDVKPGNITMLSNDTLMVTTQGKLMDENGRTANILKTDIAATNGVVHVIDKVLLPK</sequence>
<dbReference type="STRING" id="45610.AOC03_08695"/>
<dbReference type="Pfam" id="PF02469">
    <property type="entry name" value="Fasciclin"/>
    <property type="match status" value="1"/>
</dbReference>
<dbReference type="OrthoDB" id="9800666at2"/>
<reference evidence="3 4" key="1">
    <citation type="submission" date="2015-09" db="EMBL/GenBank/DDBJ databases">
        <title>Complete genome of Psychrobacter urativorans R10.10B.</title>
        <authorList>
            <person name="See-Too W.S."/>
            <person name="Chan K.G."/>
        </authorList>
    </citation>
    <scope>NUCLEOTIDE SEQUENCE [LARGE SCALE GENOMIC DNA]</scope>
    <source>
        <strain evidence="3 4">R10.10B</strain>
    </source>
</reference>
<organism evidence="3 4">
    <name type="scientific">Psychrobacter urativorans</name>
    <dbReference type="NCBI Taxonomy" id="45610"/>
    <lineage>
        <taxon>Bacteria</taxon>
        <taxon>Pseudomonadati</taxon>
        <taxon>Pseudomonadota</taxon>
        <taxon>Gammaproteobacteria</taxon>
        <taxon>Moraxellales</taxon>
        <taxon>Moraxellaceae</taxon>
        <taxon>Psychrobacter</taxon>
    </lineage>
</organism>
<dbReference type="EMBL" id="CP012678">
    <property type="protein sequence ID" value="ALF60831.1"/>
    <property type="molecule type" value="Genomic_DNA"/>
</dbReference>
<evidence type="ECO:0000313" key="3">
    <source>
        <dbReference type="EMBL" id="ALF60831.1"/>
    </source>
</evidence>
<dbReference type="KEGG" id="pur:AOC03_08695"/>
<dbReference type="PANTHER" id="PTHR10900:SF77">
    <property type="entry name" value="FI19380P1"/>
    <property type="match status" value="1"/>
</dbReference>
<proteinExistence type="predicted"/>
<evidence type="ECO:0000256" key="1">
    <source>
        <dbReference type="SAM" id="SignalP"/>
    </source>
</evidence>
<dbReference type="SUPFAM" id="SSF82153">
    <property type="entry name" value="FAS1 domain"/>
    <property type="match status" value="1"/>
</dbReference>
<dbReference type="GO" id="GO:0005615">
    <property type="term" value="C:extracellular space"/>
    <property type="evidence" value="ECO:0007669"/>
    <property type="project" value="TreeGrafter"/>
</dbReference>
<feature type="signal peptide" evidence="1">
    <location>
        <begin position="1"/>
        <end position="21"/>
    </location>
</feature>
<dbReference type="Proteomes" id="UP000059847">
    <property type="component" value="Chromosome"/>
</dbReference>
<dbReference type="InterPro" id="IPR036378">
    <property type="entry name" value="FAS1_dom_sf"/>
</dbReference>
<dbReference type="InterPro" id="IPR000782">
    <property type="entry name" value="FAS1_domain"/>
</dbReference>
<dbReference type="PANTHER" id="PTHR10900">
    <property type="entry name" value="PERIOSTIN-RELATED"/>
    <property type="match status" value="1"/>
</dbReference>
<keyword evidence="4" id="KW-1185">Reference proteome</keyword>
<name>A0A0M4U6M2_9GAMM</name>
<dbReference type="Gene3D" id="2.30.180.10">
    <property type="entry name" value="FAS1 domain"/>
    <property type="match status" value="1"/>
</dbReference>
<accession>A0A0M4U6M2</accession>
<evidence type="ECO:0000313" key="4">
    <source>
        <dbReference type="Proteomes" id="UP000059847"/>
    </source>
</evidence>
<protein>
    <submittedName>
        <fullName evidence="3">Beta-Ig-H3/fasciclin</fullName>
    </submittedName>
</protein>
<dbReference type="PROSITE" id="PS51257">
    <property type="entry name" value="PROKAR_LIPOPROTEIN"/>
    <property type="match status" value="1"/>
</dbReference>
<dbReference type="SMART" id="SM00554">
    <property type="entry name" value="FAS1"/>
    <property type="match status" value="1"/>
</dbReference>
<dbReference type="AlphaFoldDB" id="A0A0M4U6M2"/>
<keyword evidence="1" id="KW-0732">Signal</keyword>
<feature type="chain" id="PRO_5005802445" evidence="1">
    <location>
        <begin position="22"/>
        <end position="184"/>
    </location>
</feature>
<gene>
    <name evidence="3" type="ORF">AOC03_08695</name>
</gene>
<feature type="domain" description="FAS1" evidence="2">
    <location>
        <begin position="44"/>
        <end position="181"/>
    </location>
</feature>
<dbReference type="InterPro" id="IPR050904">
    <property type="entry name" value="Adhesion/Biosynth-related"/>
</dbReference>